<dbReference type="EMBL" id="AGJL01000019">
    <property type="protein sequence ID" value="EHP86953.1"/>
    <property type="molecule type" value="Genomic_DNA"/>
</dbReference>
<evidence type="ECO:0000259" key="1">
    <source>
        <dbReference type="PROSITE" id="PS51831"/>
    </source>
</evidence>
<organism evidence="2 3">
    <name type="scientific">Methanotorris formicicus Mc-S-70</name>
    <dbReference type="NCBI Taxonomy" id="647171"/>
    <lineage>
        <taxon>Archaea</taxon>
        <taxon>Methanobacteriati</taxon>
        <taxon>Methanobacteriota</taxon>
        <taxon>Methanomada group</taxon>
        <taxon>Methanococci</taxon>
        <taxon>Methanococcales</taxon>
        <taxon>Methanocaldococcaceae</taxon>
        <taxon>Methanotorris</taxon>
    </lineage>
</organism>
<dbReference type="Pfam" id="PF01966">
    <property type="entry name" value="HD"/>
    <property type="match status" value="1"/>
</dbReference>
<dbReference type="GO" id="GO:0016787">
    <property type="term" value="F:hydrolase activity"/>
    <property type="evidence" value="ECO:0007669"/>
    <property type="project" value="UniProtKB-KW"/>
</dbReference>
<reference evidence="2 3" key="1">
    <citation type="submission" date="2011-09" db="EMBL/GenBank/DDBJ databases">
        <title>The draft genome of Methanotorris formicicus Mc-S-70.</title>
        <authorList>
            <consortium name="US DOE Joint Genome Institute (JGI-PGF)"/>
            <person name="Lucas S."/>
            <person name="Han J."/>
            <person name="Lapidus A."/>
            <person name="Cheng J.-F."/>
            <person name="Goodwin L."/>
            <person name="Pitluck S."/>
            <person name="Peters L."/>
            <person name="Land M.L."/>
            <person name="Hauser L."/>
            <person name="Sieprawska-Lupa M."/>
            <person name="Takai K."/>
            <person name="Miyazaki J."/>
            <person name="Whitman W."/>
            <person name="Woyke T.J."/>
        </authorList>
    </citation>
    <scope>NUCLEOTIDE SEQUENCE [LARGE SCALE GENOMIC DNA]</scope>
    <source>
        <strain evidence="2 3">Mc-S-70</strain>
    </source>
</reference>
<evidence type="ECO:0000313" key="3">
    <source>
        <dbReference type="Proteomes" id="UP000003706"/>
    </source>
</evidence>
<dbReference type="PANTHER" id="PTHR40517:SF1">
    <property type="entry name" value="METAL-DEPENDENT PHOSPHOHYDROLASE, HD SUPERFAMILY-RELATED"/>
    <property type="match status" value="1"/>
</dbReference>
<dbReference type="Proteomes" id="UP000003706">
    <property type="component" value="Unassembled WGS sequence"/>
</dbReference>
<keyword evidence="2" id="KW-0378">Hydrolase</keyword>
<feature type="domain" description="HD" evidence="1">
    <location>
        <begin position="46"/>
        <end position="166"/>
    </location>
</feature>
<gene>
    <name evidence="2" type="ORF">MetfoDRAFT_0922</name>
</gene>
<dbReference type="PROSITE" id="PS51831">
    <property type="entry name" value="HD"/>
    <property type="match status" value="1"/>
</dbReference>
<name>H1KYP9_9EURY</name>
<accession>H1KYP9</accession>
<dbReference type="PANTHER" id="PTHR40517">
    <property type="entry name" value="METAL-DEPENDENT PHOSPHOHYDROLASE, HD SUPERFAMILY-RELATED"/>
    <property type="match status" value="1"/>
</dbReference>
<dbReference type="Gene3D" id="1.10.3210.10">
    <property type="entry name" value="Hypothetical protein af1432"/>
    <property type="match status" value="1"/>
</dbReference>
<dbReference type="InterPro" id="IPR003607">
    <property type="entry name" value="HD/PDEase_dom"/>
</dbReference>
<keyword evidence="3" id="KW-1185">Reference proteome</keyword>
<proteinExistence type="predicted"/>
<dbReference type="SUPFAM" id="SSF109604">
    <property type="entry name" value="HD-domain/PDEase-like"/>
    <property type="match status" value="1"/>
</dbReference>
<dbReference type="PATRIC" id="fig|647171.4.peg.909"/>
<dbReference type="InterPro" id="IPR039967">
    <property type="entry name" value="MJ1020-like"/>
</dbReference>
<comment type="caution">
    <text evidence="2">The sequence shown here is derived from an EMBL/GenBank/DDBJ whole genome shotgun (WGS) entry which is preliminary data.</text>
</comment>
<protein>
    <submittedName>
        <fullName evidence="2">Metal dependent phosphohydrolase</fullName>
    </submittedName>
</protein>
<dbReference type="RefSeq" id="WP_007044361.1">
    <property type="nucleotide sequence ID" value="NZ_AGJL01000019.1"/>
</dbReference>
<dbReference type="InterPro" id="IPR006674">
    <property type="entry name" value="HD_domain"/>
</dbReference>
<dbReference type="CDD" id="cd00077">
    <property type="entry name" value="HDc"/>
    <property type="match status" value="1"/>
</dbReference>
<evidence type="ECO:0000313" key="2">
    <source>
        <dbReference type="EMBL" id="EHP86953.1"/>
    </source>
</evidence>
<dbReference type="SMART" id="SM00471">
    <property type="entry name" value="HDc"/>
    <property type="match status" value="1"/>
</dbReference>
<dbReference type="STRING" id="647171.MetfoDRAFT_0922"/>
<sequence>MEEELQKLEGIPKKIYEDIDKDIEIKSLLKMSNIMAVKRMGFNDHGKTHAKIVANNAIKILKILYKNGIEPSFVEDYNGTFEDSLVIVLLSAYLHDIGNAVHRFNHHFHSTYLARPILERILKKYYKNPTPIITETLHAIYSHNEGIMGQTIEAGVVAVADGTDMTEGRSRVPICKGCYDIHSVSAASIKEVIIIGLSQIHLNT</sequence>
<dbReference type="AlphaFoldDB" id="H1KYP9"/>